<keyword evidence="2" id="KW-1185">Reference proteome</keyword>
<evidence type="ECO:0000313" key="2">
    <source>
        <dbReference type="Proteomes" id="UP000023152"/>
    </source>
</evidence>
<name>X6LYV1_RETFI</name>
<dbReference type="EMBL" id="ASPP01026497">
    <property type="protein sequence ID" value="ETO07113.1"/>
    <property type="molecule type" value="Genomic_DNA"/>
</dbReference>
<accession>X6LYV1</accession>
<sequence>MCLSNDGLALYLIRENGSIEVQLHLPLSLSLCLLIWDMRQRKTLKNMNLWDFSFSNHDSKTNSDWKRAIDVLQTNQINKAQVDDAIFIESTGRVLIQLQNCSILNVNLYSKSIEKTLEINQYNSTEQDVFDIRKREIRNFENFNGVNGIDEIVACGTLGDDLVIADVGVNNASKHQDRRKCILGKCKLNDKLTSFDIHTSHGFIACGTFSNQLQAIQLKDIC</sequence>
<evidence type="ECO:0000313" key="1">
    <source>
        <dbReference type="EMBL" id="ETO07113.1"/>
    </source>
</evidence>
<protein>
    <submittedName>
        <fullName evidence="1">Uncharacterized protein</fullName>
    </submittedName>
</protein>
<organism evidence="1 2">
    <name type="scientific">Reticulomyxa filosa</name>
    <dbReference type="NCBI Taxonomy" id="46433"/>
    <lineage>
        <taxon>Eukaryota</taxon>
        <taxon>Sar</taxon>
        <taxon>Rhizaria</taxon>
        <taxon>Retaria</taxon>
        <taxon>Foraminifera</taxon>
        <taxon>Monothalamids</taxon>
        <taxon>Reticulomyxidae</taxon>
        <taxon>Reticulomyxa</taxon>
    </lineage>
</organism>
<gene>
    <name evidence="1" type="ORF">RFI_30279</name>
</gene>
<dbReference type="AlphaFoldDB" id="X6LYV1"/>
<reference evidence="1 2" key="1">
    <citation type="journal article" date="2013" name="Curr. Biol.">
        <title>The Genome of the Foraminiferan Reticulomyxa filosa.</title>
        <authorList>
            <person name="Glockner G."/>
            <person name="Hulsmann N."/>
            <person name="Schleicher M."/>
            <person name="Noegel A.A."/>
            <person name="Eichinger L."/>
            <person name="Gallinger C."/>
            <person name="Pawlowski J."/>
            <person name="Sierra R."/>
            <person name="Euteneuer U."/>
            <person name="Pillet L."/>
            <person name="Moustafa A."/>
            <person name="Platzer M."/>
            <person name="Groth M."/>
            <person name="Szafranski K."/>
            <person name="Schliwa M."/>
        </authorList>
    </citation>
    <scope>NUCLEOTIDE SEQUENCE [LARGE SCALE GENOMIC DNA]</scope>
</reference>
<comment type="caution">
    <text evidence="1">The sequence shown here is derived from an EMBL/GenBank/DDBJ whole genome shotgun (WGS) entry which is preliminary data.</text>
</comment>
<proteinExistence type="predicted"/>
<dbReference type="Proteomes" id="UP000023152">
    <property type="component" value="Unassembled WGS sequence"/>
</dbReference>